<evidence type="ECO:0000313" key="2">
    <source>
        <dbReference type="EMBL" id="CAH2107063.1"/>
    </source>
</evidence>
<accession>A0AAU9VAC0</accession>
<comment type="caution">
    <text evidence="2">The sequence shown here is derived from an EMBL/GenBank/DDBJ whole genome shotgun (WGS) entry which is preliminary data.</text>
</comment>
<keyword evidence="1" id="KW-0812">Transmembrane</keyword>
<gene>
    <name evidence="2" type="ORF">EEDITHA_LOCUS21126</name>
</gene>
<protein>
    <submittedName>
        <fullName evidence="2">Uncharacterized protein</fullName>
    </submittedName>
</protein>
<sequence>MCRTLHAVLQTAICGIQMLVRVFMTIILMIENLIRMILQTLYNFVSFVLQMLSLIPICVVFLLTARLKCFMCGGGGPCPVNRGGACDCVMSGLAILILFFIFRATGVLDKIFYSLGYTKARAPTYRFVPTPGDITECSRNDTDYTDESTTLNDTNRLTDYVTDYVPTSTYLDTSSIKLEEMVTEKVTTETITEKITPTEEKLEETTEIVKTEIDKDSRRLFDILRHKKKLANLMSYNMY</sequence>
<feature type="transmembrane region" description="Helical" evidence="1">
    <location>
        <begin position="42"/>
        <end position="63"/>
    </location>
</feature>
<reference evidence="2" key="1">
    <citation type="submission" date="2022-03" db="EMBL/GenBank/DDBJ databases">
        <authorList>
            <person name="Tunstrom K."/>
        </authorList>
    </citation>
    <scope>NUCLEOTIDE SEQUENCE</scope>
</reference>
<dbReference type="Proteomes" id="UP001153954">
    <property type="component" value="Unassembled WGS sequence"/>
</dbReference>
<dbReference type="AlphaFoldDB" id="A0AAU9VAC0"/>
<keyword evidence="1" id="KW-1133">Transmembrane helix</keyword>
<evidence type="ECO:0000256" key="1">
    <source>
        <dbReference type="SAM" id="Phobius"/>
    </source>
</evidence>
<dbReference type="EMBL" id="CAKOGL010000030">
    <property type="protein sequence ID" value="CAH2107063.1"/>
    <property type="molecule type" value="Genomic_DNA"/>
</dbReference>
<evidence type="ECO:0000313" key="3">
    <source>
        <dbReference type="Proteomes" id="UP001153954"/>
    </source>
</evidence>
<keyword evidence="3" id="KW-1185">Reference proteome</keyword>
<feature type="transmembrane region" description="Helical" evidence="1">
    <location>
        <begin position="84"/>
        <end position="102"/>
    </location>
</feature>
<organism evidence="2 3">
    <name type="scientific">Euphydryas editha</name>
    <name type="common">Edith's checkerspot</name>
    <dbReference type="NCBI Taxonomy" id="104508"/>
    <lineage>
        <taxon>Eukaryota</taxon>
        <taxon>Metazoa</taxon>
        <taxon>Ecdysozoa</taxon>
        <taxon>Arthropoda</taxon>
        <taxon>Hexapoda</taxon>
        <taxon>Insecta</taxon>
        <taxon>Pterygota</taxon>
        <taxon>Neoptera</taxon>
        <taxon>Endopterygota</taxon>
        <taxon>Lepidoptera</taxon>
        <taxon>Glossata</taxon>
        <taxon>Ditrysia</taxon>
        <taxon>Papilionoidea</taxon>
        <taxon>Nymphalidae</taxon>
        <taxon>Nymphalinae</taxon>
        <taxon>Euphydryas</taxon>
    </lineage>
</organism>
<proteinExistence type="predicted"/>
<feature type="transmembrane region" description="Helical" evidence="1">
    <location>
        <begin position="7"/>
        <end position="30"/>
    </location>
</feature>
<keyword evidence="1" id="KW-0472">Membrane</keyword>
<name>A0AAU9VAC0_EUPED</name>